<dbReference type="SUPFAM" id="SSF55174">
    <property type="entry name" value="Alpha-L RNA-binding motif"/>
    <property type="match status" value="1"/>
</dbReference>
<protein>
    <recommendedName>
        <fullName evidence="7">Pseudouridine synthase</fullName>
        <ecNumber evidence="7">5.4.99.-</ecNumber>
    </recommendedName>
</protein>
<dbReference type="InterPro" id="IPR042092">
    <property type="entry name" value="PsdUridine_s_RsuA/RluB/E/F_cat"/>
</dbReference>
<dbReference type="InterPro" id="IPR020103">
    <property type="entry name" value="PsdUridine_synth_cat_dom_sf"/>
</dbReference>
<feature type="domain" description="RNA-binding S4" evidence="8">
    <location>
        <begin position="3"/>
        <end position="60"/>
    </location>
</feature>
<evidence type="ECO:0000313" key="9">
    <source>
        <dbReference type="EMBL" id="MBO8407327.1"/>
    </source>
</evidence>
<dbReference type="EC" id="5.4.99.-" evidence="7"/>
<comment type="catalytic activity">
    <reaction evidence="5">
        <text>uridine(2604) in 23S rRNA = pseudouridine(2604) in 23S rRNA</text>
        <dbReference type="Rhea" id="RHEA:38875"/>
        <dbReference type="Rhea" id="RHEA-COMP:10093"/>
        <dbReference type="Rhea" id="RHEA-COMP:10094"/>
        <dbReference type="ChEBI" id="CHEBI:65314"/>
        <dbReference type="ChEBI" id="CHEBI:65315"/>
        <dbReference type="EC" id="5.4.99.21"/>
    </reaction>
</comment>
<dbReference type="Gene3D" id="3.30.70.1560">
    <property type="entry name" value="Alpha-L RNA-binding motif"/>
    <property type="match status" value="1"/>
</dbReference>
<accession>A0A940IC35</accession>
<evidence type="ECO:0000256" key="6">
    <source>
        <dbReference type="PROSITE-ProRule" id="PRU00182"/>
    </source>
</evidence>
<evidence type="ECO:0000256" key="1">
    <source>
        <dbReference type="ARBA" id="ARBA00000073"/>
    </source>
</evidence>
<gene>
    <name evidence="9" type="ORF">IAC77_02600</name>
</gene>
<dbReference type="SMART" id="SM00363">
    <property type="entry name" value="S4"/>
    <property type="match status" value="1"/>
</dbReference>
<comment type="catalytic activity">
    <reaction evidence="4">
        <text>uridine(35) in tRNA(Tyr) = pseudouridine(35) in tRNA(Tyr)</text>
        <dbReference type="Rhea" id="RHEA:60556"/>
        <dbReference type="Rhea" id="RHEA-COMP:15607"/>
        <dbReference type="Rhea" id="RHEA-COMP:15608"/>
        <dbReference type="ChEBI" id="CHEBI:65314"/>
        <dbReference type="ChEBI" id="CHEBI:65315"/>
    </reaction>
</comment>
<dbReference type="Gene3D" id="3.10.290.10">
    <property type="entry name" value="RNA-binding S4 domain"/>
    <property type="match status" value="1"/>
</dbReference>
<evidence type="ECO:0000313" key="10">
    <source>
        <dbReference type="Proteomes" id="UP000721442"/>
    </source>
</evidence>
<dbReference type="InterPro" id="IPR020094">
    <property type="entry name" value="TruA/RsuA/RluB/E/F_N"/>
</dbReference>
<evidence type="ECO:0000256" key="7">
    <source>
        <dbReference type="RuleBase" id="RU003887"/>
    </source>
</evidence>
<keyword evidence="3 7" id="KW-0413">Isomerase</keyword>
<dbReference type="Pfam" id="PF00849">
    <property type="entry name" value="PseudoU_synth_2"/>
    <property type="match status" value="1"/>
</dbReference>
<proteinExistence type="inferred from homology"/>
<dbReference type="AlphaFoldDB" id="A0A940IC35"/>
<evidence type="ECO:0000259" key="8">
    <source>
        <dbReference type="SMART" id="SM00363"/>
    </source>
</evidence>
<dbReference type="GO" id="GO:0000455">
    <property type="term" value="P:enzyme-directed rRNA pseudouridine synthesis"/>
    <property type="evidence" value="ECO:0007669"/>
    <property type="project" value="UniProtKB-ARBA"/>
</dbReference>
<dbReference type="InterPro" id="IPR006145">
    <property type="entry name" value="PsdUridine_synth_RsuA/RluA"/>
</dbReference>
<dbReference type="NCBIfam" id="TIGR00093">
    <property type="entry name" value="pseudouridine synthase"/>
    <property type="match status" value="1"/>
</dbReference>
<dbReference type="CDD" id="cd00165">
    <property type="entry name" value="S4"/>
    <property type="match status" value="1"/>
</dbReference>
<dbReference type="InterPro" id="IPR002942">
    <property type="entry name" value="S4_RNA-bd"/>
</dbReference>
<dbReference type="PANTHER" id="PTHR47683:SF2">
    <property type="entry name" value="RNA-BINDING S4 DOMAIN-CONTAINING PROTEIN"/>
    <property type="match status" value="1"/>
</dbReference>
<comment type="catalytic activity">
    <reaction evidence="1">
        <text>a uridine in RNA = a pseudouridine in RNA</text>
        <dbReference type="Rhea" id="RHEA:48348"/>
        <dbReference type="Rhea" id="RHEA-COMP:12068"/>
        <dbReference type="Rhea" id="RHEA-COMP:12069"/>
        <dbReference type="ChEBI" id="CHEBI:65314"/>
        <dbReference type="ChEBI" id="CHEBI:65315"/>
    </reaction>
</comment>
<evidence type="ECO:0000256" key="3">
    <source>
        <dbReference type="ARBA" id="ARBA00023235"/>
    </source>
</evidence>
<dbReference type="Pfam" id="PF01479">
    <property type="entry name" value="S4"/>
    <property type="match status" value="1"/>
</dbReference>
<evidence type="ECO:0000256" key="2">
    <source>
        <dbReference type="ARBA" id="ARBA00008348"/>
    </source>
</evidence>
<reference evidence="9" key="2">
    <citation type="journal article" date="2021" name="PeerJ">
        <title>Extensive microbial diversity within the chicken gut microbiome revealed by metagenomics and culture.</title>
        <authorList>
            <person name="Gilroy R."/>
            <person name="Ravi A."/>
            <person name="Getino M."/>
            <person name="Pursley I."/>
            <person name="Horton D.L."/>
            <person name="Alikhan N.F."/>
            <person name="Baker D."/>
            <person name="Gharbi K."/>
            <person name="Hall N."/>
            <person name="Watson M."/>
            <person name="Adriaenssens E.M."/>
            <person name="Foster-Nyarko E."/>
            <person name="Jarju S."/>
            <person name="Secka A."/>
            <person name="Antonio M."/>
            <person name="Oren A."/>
            <person name="Chaudhuri R.R."/>
            <person name="La Ragione R."/>
            <person name="Hildebrand F."/>
            <person name="Pallen M.J."/>
        </authorList>
    </citation>
    <scope>NUCLEOTIDE SEQUENCE</scope>
    <source>
        <strain evidence="9">B1-16210</strain>
    </source>
</reference>
<dbReference type="FunFam" id="3.10.290.10:FF:000003">
    <property type="entry name" value="Pseudouridine synthase"/>
    <property type="match status" value="1"/>
</dbReference>
<keyword evidence="6" id="KW-0694">RNA-binding</keyword>
<dbReference type="PANTHER" id="PTHR47683">
    <property type="entry name" value="PSEUDOURIDINE SYNTHASE FAMILY PROTEIN-RELATED"/>
    <property type="match status" value="1"/>
</dbReference>
<sequence length="232" mass="25724">MKTRIAKFLSDAGISSRRGAENLIAAGRVTVNGQKIDTPVTFINDGDEIAVDGVVVHARAKTVLYAFHKPVGTMTTSHDPEHRKTIYDVLDEKYKNLKYVGRLDYNTSGLLLLTNDGDLSRRLTLPSSNISRTYIATVSRTDDNGLNRARRGITVHGIKYRPMQIDVIQKNTLRVTVTEGKKNEIRIVLRACGCPVTKLHRISFGPISLGNLSVGKIREINQKTIDALLKTL</sequence>
<comment type="similarity">
    <text evidence="2 7">Belongs to the pseudouridine synthase RsuA family.</text>
</comment>
<dbReference type="InterPro" id="IPR050343">
    <property type="entry name" value="RsuA_PseudoU_synthase"/>
</dbReference>
<dbReference type="PROSITE" id="PS50889">
    <property type="entry name" value="S4"/>
    <property type="match status" value="1"/>
</dbReference>
<dbReference type="InterPro" id="IPR000748">
    <property type="entry name" value="PsdUridine_synth_RsuA/RluB/E/F"/>
</dbReference>
<evidence type="ECO:0000256" key="4">
    <source>
        <dbReference type="ARBA" id="ARBA00036390"/>
    </source>
</evidence>
<comment type="caution">
    <text evidence="9">The sequence shown here is derived from an EMBL/GenBank/DDBJ whole genome shotgun (WGS) entry which is preliminary data.</text>
</comment>
<dbReference type="EMBL" id="JADINE010000032">
    <property type="protein sequence ID" value="MBO8407327.1"/>
    <property type="molecule type" value="Genomic_DNA"/>
</dbReference>
<dbReference type="SUPFAM" id="SSF55120">
    <property type="entry name" value="Pseudouridine synthase"/>
    <property type="match status" value="1"/>
</dbReference>
<evidence type="ECO:0000256" key="5">
    <source>
        <dbReference type="ARBA" id="ARBA00036535"/>
    </source>
</evidence>
<dbReference type="Gene3D" id="3.30.70.580">
    <property type="entry name" value="Pseudouridine synthase I, catalytic domain, N-terminal subdomain"/>
    <property type="match status" value="1"/>
</dbReference>
<name>A0A940IC35_9PROT</name>
<dbReference type="GO" id="GO:0160138">
    <property type="term" value="F:23S rRNA pseudouridine(2604) synthase activity"/>
    <property type="evidence" value="ECO:0007669"/>
    <property type="project" value="UniProtKB-EC"/>
</dbReference>
<organism evidence="9 10">
    <name type="scientific">Candidatus Enterousia excrementavium</name>
    <dbReference type="NCBI Taxonomy" id="2840789"/>
    <lineage>
        <taxon>Bacteria</taxon>
        <taxon>Pseudomonadati</taxon>
        <taxon>Pseudomonadota</taxon>
        <taxon>Alphaproteobacteria</taxon>
        <taxon>Candidatus Enterousia</taxon>
    </lineage>
</organism>
<dbReference type="InterPro" id="IPR018496">
    <property type="entry name" value="PsdUridine_synth_RsuA/RluB_CS"/>
</dbReference>
<reference evidence="9" key="1">
    <citation type="submission" date="2020-10" db="EMBL/GenBank/DDBJ databases">
        <authorList>
            <person name="Gilroy R."/>
        </authorList>
    </citation>
    <scope>NUCLEOTIDE SEQUENCE</scope>
    <source>
        <strain evidence="9">B1-16210</strain>
    </source>
</reference>
<dbReference type="GO" id="GO:0003723">
    <property type="term" value="F:RNA binding"/>
    <property type="evidence" value="ECO:0007669"/>
    <property type="project" value="UniProtKB-KW"/>
</dbReference>
<dbReference type="InterPro" id="IPR036986">
    <property type="entry name" value="S4_RNA-bd_sf"/>
</dbReference>
<dbReference type="Proteomes" id="UP000721442">
    <property type="component" value="Unassembled WGS sequence"/>
</dbReference>
<dbReference type="PROSITE" id="PS01149">
    <property type="entry name" value="PSI_RSU"/>
    <property type="match status" value="1"/>
</dbReference>